<dbReference type="GO" id="GO:0046872">
    <property type="term" value="F:metal ion binding"/>
    <property type="evidence" value="ECO:0007669"/>
    <property type="project" value="UniProtKB-KW"/>
</dbReference>
<evidence type="ECO:0000256" key="6">
    <source>
        <dbReference type="SAM" id="MobiDB-lite"/>
    </source>
</evidence>
<evidence type="ECO:0000256" key="3">
    <source>
        <dbReference type="ARBA" id="ARBA00022723"/>
    </source>
</evidence>
<dbReference type="InterPro" id="IPR020454">
    <property type="entry name" value="DAG/PE-bd"/>
</dbReference>
<feature type="domain" description="Phorbol-ester/DAG-type" evidence="7">
    <location>
        <begin position="146"/>
        <end position="196"/>
    </location>
</feature>
<dbReference type="GO" id="GO:0005874">
    <property type="term" value="C:microtubule"/>
    <property type="evidence" value="ECO:0007669"/>
    <property type="project" value="UniProtKB-KW"/>
</dbReference>
<dbReference type="PROSITE" id="PS00479">
    <property type="entry name" value="ZF_DAG_PE_1"/>
    <property type="match status" value="1"/>
</dbReference>
<dbReference type="PANTHER" id="PTHR22738">
    <property type="entry name" value="RASSF"/>
    <property type="match status" value="1"/>
</dbReference>
<dbReference type="SUPFAM" id="SSF54236">
    <property type="entry name" value="Ubiquitin-like"/>
    <property type="match status" value="1"/>
</dbReference>
<dbReference type="SMART" id="SM00109">
    <property type="entry name" value="C1"/>
    <property type="match status" value="1"/>
</dbReference>
<dbReference type="CDD" id="cd21885">
    <property type="entry name" value="SARAH_RASSF1-like"/>
    <property type="match status" value="1"/>
</dbReference>
<evidence type="ECO:0000313" key="10">
    <source>
        <dbReference type="EMBL" id="CAH3126073.1"/>
    </source>
</evidence>
<dbReference type="PROSITE" id="PS50081">
    <property type="entry name" value="ZF_DAG_PE_2"/>
    <property type="match status" value="1"/>
</dbReference>
<dbReference type="Pfam" id="PF00788">
    <property type="entry name" value="RA"/>
    <property type="match status" value="1"/>
</dbReference>
<keyword evidence="5" id="KW-0963">Cytoplasm</keyword>
<dbReference type="SMART" id="SM00314">
    <property type="entry name" value="RA"/>
    <property type="match status" value="1"/>
</dbReference>
<keyword evidence="5" id="KW-0206">Cytoskeleton</keyword>
<dbReference type="InterPro" id="IPR046349">
    <property type="entry name" value="C1-like_sf"/>
</dbReference>
<dbReference type="EMBL" id="CALNXJ010000021">
    <property type="protein sequence ID" value="CAH3126073.1"/>
    <property type="molecule type" value="Genomic_DNA"/>
</dbReference>
<evidence type="ECO:0000256" key="2">
    <source>
        <dbReference type="ARBA" id="ARBA00022701"/>
    </source>
</evidence>
<keyword evidence="2" id="KW-0493">Microtubule</keyword>
<dbReference type="Gene3D" id="1.20.5.110">
    <property type="match status" value="1"/>
</dbReference>
<dbReference type="CDD" id="cd20885">
    <property type="entry name" value="C1_RASSF1"/>
    <property type="match status" value="1"/>
</dbReference>
<dbReference type="InterPro" id="IPR033614">
    <property type="entry name" value="RASSF1-6"/>
</dbReference>
<evidence type="ECO:0000256" key="1">
    <source>
        <dbReference type="ARBA" id="ARBA00004245"/>
    </source>
</evidence>
<dbReference type="Gene3D" id="3.10.20.90">
    <property type="entry name" value="Phosphatidylinositol 3-kinase Catalytic Subunit, Chain A, domain 1"/>
    <property type="match status" value="1"/>
</dbReference>
<accession>A0AAU9WTZ6</accession>
<evidence type="ECO:0000259" key="8">
    <source>
        <dbReference type="PROSITE" id="PS50200"/>
    </source>
</evidence>
<dbReference type="GO" id="GO:0007165">
    <property type="term" value="P:signal transduction"/>
    <property type="evidence" value="ECO:0007669"/>
    <property type="project" value="InterPro"/>
</dbReference>
<dbReference type="AlphaFoldDB" id="A0AAU9WTZ6"/>
<evidence type="ECO:0000259" key="7">
    <source>
        <dbReference type="PROSITE" id="PS50081"/>
    </source>
</evidence>
<feature type="domain" description="Ras-associating" evidence="8">
    <location>
        <begin position="311"/>
        <end position="398"/>
    </location>
</feature>
<dbReference type="Gene3D" id="3.30.60.20">
    <property type="match status" value="1"/>
</dbReference>
<gene>
    <name evidence="10" type="ORF">PMEA_00011905</name>
</gene>
<evidence type="ECO:0000256" key="4">
    <source>
        <dbReference type="ARBA" id="ARBA00022833"/>
    </source>
</evidence>
<dbReference type="InterPro" id="IPR000159">
    <property type="entry name" value="RA_dom"/>
</dbReference>
<evidence type="ECO:0008006" key="12">
    <source>
        <dbReference type="Google" id="ProtNLM"/>
    </source>
</evidence>
<dbReference type="Pfam" id="PF16517">
    <property type="entry name" value="Nore1-SARAH"/>
    <property type="match status" value="1"/>
</dbReference>
<dbReference type="PROSITE" id="PS50200">
    <property type="entry name" value="RA"/>
    <property type="match status" value="1"/>
</dbReference>
<proteinExistence type="predicted"/>
<organism evidence="10 11">
    <name type="scientific">Pocillopora meandrina</name>
    <dbReference type="NCBI Taxonomy" id="46732"/>
    <lineage>
        <taxon>Eukaryota</taxon>
        <taxon>Metazoa</taxon>
        <taxon>Cnidaria</taxon>
        <taxon>Anthozoa</taxon>
        <taxon>Hexacorallia</taxon>
        <taxon>Scleractinia</taxon>
        <taxon>Astrocoeniina</taxon>
        <taxon>Pocilloporidae</taxon>
        <taxon>Pocillopora</taxon>
    </lineage>
</organism>
<dbReference type="InterPro" id="IPR011524">
    <property type="entry name" value="SARAH_dom"/>
</dbReference>
<dbReference type="Proteomes" id="UP001159428">
    <property type="component" value="Unassembled WGS sequence"/>
</dbReference>
<dbReference type="Pfam" id="PF00130">
    <property type="entry name" value="C1_1"/>
    <property type="match status" value="1"/>
</dbReference>
<reference evidence="10 11" key="1">
    <citation type="submission" date="2022-05" db="EMBL/GenBank/DDBJ databases">
        <authorList>
            <consortium name="Genoscope - CEA"/>
            <person name="William W."/>
        </authorList>
    </citation>
    <scope>NUCLEOTIDE SEQUENCE [LARGE SCALE GENOMIC DNA]</scope>
</reference>
<keyword evidence="3" id="KW-0479">Metal-binding</keyword>
<dbReference type="PANTHER" id="PTHR22738:SF10">
    <property type="entry name" value="RAS ASSOCIATION DOMAIN-CONTAINING PROTEIN 1 HOMOLOG"/>
    <property type="match status" value="1"/>
</dbReference>
<keyword evidence="11" id="KW-1185">Reference proteome</keyword>
<comment type="subcellular location">
    <subcellularLocation>
        <location evidence="1">Cytoplasm</location>
        <location evidence="1">Cytoskeleton</location>
    </subcellularLocation>
</comment>
<dbReference type="InterPro" id="IPR002219">
    <property type="entry name" value="PKC_DAG/PE"/>
</dbReference>
<evidence type="ECO:0000259" key="9">
    <source>
        <dbReference type="PROSITE" id="PS50951"/>
    </source>
</evidence>
<dbReference type="PRINTS" id="PR00008">
    <property type="entry name" value="DAGPEDOMAIN"/>
</dbReference>
<evidence type="ECO:0000256" key="5">
    <source>
        <dbReference type="ARBA" id="ARBA00023212"/>
    </source>
</evidence>
<evidence type="ECO:0000313" key="11">
    <source>
        <dbReference type="Proteomes" id="UP001159428"/>
    </source>
</evidence>
<dbReference type="PROSITE" id="PS50951">
    <property type="entry name" value="SARAH"/>
    <property type="match status" value="1"/>
</dbReference>
<dbReference type="SUPFAM" id="SSF57889">
    <property type="entry name" value="Cysteine-rich domain"/>
    <property type="match status" value="1"/>
</dbReference>
<name>A0AAU9WTZ6_9CNID</name>
<keyword evidence="4" id="KW-0862">Zinc</keyword>
<sequence>MRTELQNGNRNLPKNRILEWLTSRLLLIFERGLFALLYLLTRSTGFEMESDDVFSNEATKPRDPNSLDRKRAQIKSHMANDVRDRSRAISVPHIPGEKHTASNPVKDFISNFVNRKGPKKRSTIKRSVTTENVSDEKALVRHVGRGHTFIQHQLRNPTWCDCCGEFIWGLFKQCVRCKNCKYTCHRRCKEDVDLDCTGSWLYERMMSVDEVTMKTLHLVDQGEKRKEPFILYTDSPTGSLLRAKIDEYNSSTTGLIMSMRTEDTYQGFIRVNMNLLRPIHIIEGERPLSIFQTAVKSKDDDDLNQKTSQRTSFFLPLETEKALHVTSETTVHQVIVALLKKFKVADNPRKFALFECYQEEDDHIILRRMSDFEKPLVLRLLWGGADIRHKFSLQENETGDIVWEVFSIPELQNFMKILDREEEEHISQVEEKYRLYKERLEQALALVQPNQTVCDEEKPPSDESGETARL</sequence>
<feature type="domain" description="SARAH" evidence="9">
    <location>
        <begin position="400"/>
        <end position="447"/>
    </location>
</feature>
<dbReference type="CDD" id="cd01778">
    <property type="entry name" value="RA_RASSF1_like"/>
    <property type="match status" value="1"/>
</dbReference>
<feature type="compositionally biased region" description="Basic and acidic residues" evidence="6">
    <location>
        <begin position="455"/>
        <end position="470"/>
    </location>
</feature>
<dbReference type="InterPro" id="IPR029071">
    <property type="entry name" value="Ubiquitin-like_domsf"/>
</dbReference>
<protein>
    <recommendedName>
        <fullName evidence="12">Ras association domain-containing protein 1</fullName>
    </recommendedName>
</protein>
<comment type="caution">
    <text evidence="10">The sequence shown here is derived from an EMBL/GenBank/DDBJ whole genome shotgun (WGS) entry which is preliminary data.</text>
</comment>
<feature type="region of interest" description="Disordered" evidence="6">
    <location>
        <begin position="450"/>
        <end position="470"/>
    </location>
</feature>